<accession>D6CUL2</accession>
<protein>
    <recommendedName>
        <fullName evidence="7">Diguanylate cyclase</fullName>
    </recommendedName>
</protein>
<dbReference type="NCBIfam" id="TIGR00254">
    <property type="entry name" value="GGDEF"/>
    <property type="match status" value="1"/>
</dbReference>
<evidence type="ECO:0000313" key="4">
    <source>
        <dbReference type="EMBL" id="CQR29653.1"/>
    </source>
</evidence>
<dbReference type="EMBL" id="FP475956">
    <property type="protein sequence ID" value="CAZ88981.1"/>
    <property type="molecule type" value="Genomic_DNA"/>
</dbReference>
<organism evidence="3 5">
    <name type="scientific">Thiomonas arsenitoxydans (strain DSM 22701 / CIP 110005 / 3As)</name>
    <dbReference type="NCBI Taxonomy" id="426114"/>
    <lineage>
        <taxon>Bacteria</taxon>
        <taxon>Pseudomonadati</taxon>
        <taxon>Pseudomonadota</taxon>
        <taxon>Betaproteobacteria</taxon>
        <taxon>Burkholderiales</taxon>
        <taxon>Thiomonas</taxon>
    </lineage>
</organism>
<dbReference type="InterPro" id="IPR029787">
    <property type="entry name" value="Nucleotide_cyclase"/>
</dbReference>
<sequence>MTKQLQPLFAEPIRLVPIAGELDEAFTWQVLALPCEHTQGIQAAAPERELLLVALAGALGGLIDSSERDHVMQRLIQDFVHVSSHIALAWVWIGPTDANSITPLFVAGRARAFGETLQLSRSRLTAHCPVFQCLQTRRTTYMSISPRSPYKPWRRAAADYGFEEMLAVPFDLGTESQQGIAVFYSNARGYFKDIGMQPFVALAKLGQVAAHQTTLISRLQLQNMLDPLSGALNRHATELALQDEFIRARASMDGFGLILLDLDRFKLINDSYGHPAGDRVLQETARLLRRHVRETDRVGRWGGEEFLIILPHQTIDQVFSTAERLRFEIESAYVKHEGRRIQFTASFGIITWAGQSCTPDRLISRLDSFLYDAKRMGRNQVRGADGRGSETLSLGAQIQEALETQQIRAAYQPLIDLRSGEVVAQEALARLVKADGTVMAAGEFIGAAHRLRMEWRIDEAVSRQALAHCLARAHQGQSLQRHLINCSADFLGRAGCIETLLETAQRSCAGCGDVMHGKSKPVIIEVTERQLLGDPKKTRQLLQPLLDFGFELAVDDFGSGYSSFLYLLDLPVRYLKIEGELVRRAVDDVRARAMVESIQAMAFRLGICTIAEGIENQVTSDLMRDLGIDWGQGYLWGRPEIA</sequence>
<feature type="domain" description="GGDEF" evidence="2">
    <location>
        <begin position="253"/>
        <end position="386"/>
    </location>
</feature>
<reference evidence="3" key="3">
    <citation type="submission" date="2010-07" db="EMBL/GenBank/DDBJ databases">
        <authorList>
            <person name="Genoscope - CEA"/>
        </authorList>
    </citation>
    <scope>NUCLEOTIDE SEQUENCE</scope>
    <source>
        <strain evidence="3">3As</strain>
    </source>
</reference>
<dbReference type="EMBL" id="CTRI01000004">
    <property type="protein sequence ID" value="CQR29653.1"/>
    <property type="molecule type" value="Genomic_DNA"/>
</dbReference>
<evidence type="ECO:0000259" key="1">
    <source>
        <dbReference type="PROSITE" id="PS50883"/>
    </source>
</evidence>
<evidence type="ECO:0000313" key="5">
    <source>
        <dbReference type="Proteomes" id="UP000002372"/>
    </source>
</evidence>
<dbReference type="SUPFAM" id="SSF141868">
    <property type="entry name" value="EAL domain-like"/>
    <property type="match status" value="1"/>
</dbReference>
<dbReference type="InterPro" id="IPR050706">
    <property type="entry name" value="Cyclic-di-GMP_PDE-like"/>
</dbReference>
<dbReference type="SMART" id="SM00052">
    <property type="entry name" value="EAL"/>
    <property type="match status" value="1"/>
</dbReference>
<dbReference type="Gene3D" id="3.20.20.450">
    <property type="entry name" value="EAL domain"/>
    <property type="match status" value="1"/>
</dbReference>
<evidence type="ECO:0000313" key="3">
    <source>
        <dbReference type="EMBL" id="CAZ88981.1"/>
    </source>
</evidence>
<evidence type="ECO:0000259" key="2">
    <source>
        <dbReference type="PROSITE" id="PS50887"/>
    </source>
</evidence>
<dbReference type="Proteomes" id="UP000078599">
    <property type="component" value="Unassembled WGS sequence"/>
</dbReference>
<reference key="1">
    <citation type="submission" date="2009-07" db="EMBL/GenBank/DDBJ databases">
        <authorList>
            <person name="Genoscope - CEA"/>
        </authorList>
    </citation>
    <scope>NUCLEOTIDE SEQUENCE</scope>
    <source>
        <strain>3As</strain>
    </source>
</reference>
<dbReference type="CDD" id="cd01949">
    <property type="entry name" value="GGDEF"/>
    <property type="match status" value="1"/>
</dbReference>
<dbReference type="PROSITE" id="PS50883">
    <property type="entry name" value="EAL"/>
    <property type="match status" value="1"/>
</dbReference>
<reference evidence="5" key="2">
    <citation type="journal article" date="2010" name="PLoS Genet.">
        <title>Structure, function, and evolution of the Thiomonas spp. genome.</title>
        <authorList>
            <person name="Arsene-Ploetze F."/>
            <person name="Koechler S."/>
            <person name="Marchal M."/>
            <person name="Coppee J.Y."/>
            <person name="Chandler M."/>
            <person name="Bonnefoy V."/>
            <person name="Brochier-Armanet C."/>
            <person name="Barakat M."/>
            <person name="Barbe V."/>
            <person name="Battaglia-Brunet F."/>
            <person name="Bruneel O."/>
            <person name="Bryan C.G."/>
            <person name="Cleiss-Arnold J."/>
            <person name="Cruveiller S."/>
            <person name="Erhardt M."/>
            <person name="Heinrich-Salmeron A."/>
            <person name="Hommais F."/>
            <person name="Joulian C."/>
            <person name="Krin E."/>
            <person name="Lieutaud A."/>
            <person name="Lievremont D."/>
            <person name="Michel C."/>
            <person name="Muller D."/>
            <person name="Ortet P."/>
            <person name="Proux C."/>
            <person name="Siguier P."/>
            <person name="Roche D."/>
            <person name="Rouy Z."/>
            <person name="Salvignol G."/>
            <person name="Slyemi D."/>
            <person name="Talla E."/>
            <person name="Weiss S."/>
            <person name="Weissenbach J."/>
            <person name="Medigue C."/>
            <person name="Bertin P.N."/>
        </authorList>
    </citation>
    <scope>NUCLEOTIDE SEQUENCE [LARGE SCALE GENOMIC DNA]</scope>
    <source>
        <strain evidence="5">DSM 22701 / CIP 110005 / 3As</strain>
    </source>
</reference>
<dbReference type="AlphaFoldDB" id="D6CUL2"/>
<dbReference type="SUPFAM" id="SSF55073">
    <property type="entry name" value="Nucleotide cyclase"/>
    <property type="match status" value="1"/>
</dbReference>
<dbReference type="CDD" id="cd01948">
    <property type="entry name" value="EAL"/>
    <property type="match status" value="1"/>
</dbReference>
<evidence type="ECO:0008006" key="7">
    <source>
        <dbReference type="Google" id="ProtNLM"/>
    </source>
</evidence>
<dbReference type="eggNOG" id="COG5001">
    <property type="taxonomic scope" value="Bacteria"/>
</dbReference>
<dbReference type="FunFam" id="3.30.70.270:FF:000001">
    <property type="entry name" value="Diguanylate cyclase domain protein"/>
    <property type="match status" value="1"/>
</dbReference>
<name>D6CUL2_THIA3</name>
<dbReference type="InterPro" id="IPR035919">
    <property type="entry name" value="EAL_sf"/>
</dbReference>
<keyword evidence="6" id="KW-1185">Reference proteome</keyword>
<dbReference type="PROSITE" id="PS50887">
    <property type="entry name" value="GGDEF"/>
    <property type="match status" value="1"/>
</dbReference>
<gene>
    <name evidence="3" type="ordered locus">THI_2343</name>
    <name evidence="4" type="ORF">THICB1_120129</name>
</gene>
<dbReference type="PANTHER" id="PTHR33121">
    <property type="entry name" value="CYCLIC DI-GMP PHOSPHODIESTERASE PDEF"/>
    <property type="match status" value="1"/>
</dbReference>
<dbReference type="Gene3D" id="3.30.70.270">
    <property type="match status" value="1"/>
</dbReference>
<dbReference type="GO" id="GO:0071111">
    <property type="term" value="F:cyclic-guanylate-specific phosphodiesterase activity"/>
    <property type="evidence" value="ECO:0007669"/>
    <property type="project" value="InterPro"/>
</dbReference>
<proteinExistence type="predicted"/>
<dbReference type="InterPro" id="IPR001633">
    <property type="entry name" value="EAL_dom"/>
</dbReference>
<dbReference type="InterPro" id="IPR043128">
    <property type="entry name" value="Rev_trsase/Diguanyl_cyclase"/>
</dbReference>
<dbReference type="KEGG" id="thi:THI_2343"/>
<dbReference type="HOGENOM" id="CLU_000445_70_50_4"/>
<dbReference type="Pfam" id="PF00563">
    <property type="entry name" value="EAL"/>
    <property type="match status" value="1"/>
</dbReference>
<dbReference type="InterPro" id="IPR000160">
    <property type="entry name" value="GGDEF_dom"/>
</dbReference>
<reference evidence="4 6" key="4">
    <citation type="submission" date="2015-03" db="EMBL/GenBank/DDBJ databases">
        <authorList>
            <person name="Regsiter A."/>
            <person name="william w."/>
        </authorList>
    </citation>
    <scope>NUCLEOTIDE SEQUENCE [LARGE SCALE GENOMIC DNA]</scope>
    <source>
        <strain evidence="4 6">CB1</strain>
    </source>
</reference>
<evidence type="ECO:0000313" key="6">
    <source>
        <dbReference type="Proteomes" id="UP000078599"/>
    </source>
</evidence>
<dbReference type="PANTHER" id="PTHR33121:SF71">
    <property type="entry name" value="OXYGEN SENSOR PROTEIN DOSP"/>
    <property type="match status" value="1"/>
</dbReference>
<feature type="domain" description="EAL" evidence="1">
    <location>
        <begin position="391"/>
        <end position="642"/>
    </location>
</feature>
<dbReference type="Proteomes" id="UP000002372">
    <property type="component" value="Chromosome"/>
</dbReference>
<dbReference type="Pfam" id="PF00990">
    <property type="entry name" value="GGDEF"/>
    <property type="match status" value="1"/>
</dbReference>
<dbReference type="RefSeq" id="WP_013106280.1">
    <property type="nucleotide sequence ID" value="NC_014145.1"/>
</dbReference>
<dbReference type="SMART" id="SM00267">
    <property type="entry name" value="GGDEF"/>
    <property type="match status" value="1"/>
</dbReference>